<keyword evidence="6" id="KW-1133">Transmembrane helix</keyword>
<comment type="caution">
    <text evidence="8">The sequence shown here is derived from an EMBL/GenBank/DDBJ whole genome shotgun (WGS) entry which is preliminary data.</text>
</comment>
<dbReference type="EMBL" id="RQJX01000001">
    <property type="protein sequence ID" value="RQN10219.1"/>
    <property type="molecule type" value="Genomic_DNA"/>
</dbReference>
<dbReference type="AlphaFoldDB" id="A0A3N6WS35"/>
<accession>A0A3N6WS35</accession>
<name>A0A3N6WS35_9ACTN</name>
<protein>
    <submittedName>
        <fullName evidence="8">Iron-enterobactin ABC transporter permease</fullName>
    </submittedName>
</protein>
<evidence type="ECO:0000256" key="7">
    <source>
        <dbReference type="ARBA" id="ARBA00023136"/>
    </source>
</evidence>
<evidence type="ECO:0000256" key="2">
    <source>
        <dbReference type="ARBA" id="ARBA00007935"/>
    </source>
</evidence>
<dbReference type="PANTHER" id="PTHR30472:SF24">
    <property type="entry name" value="FERRIC ENTEROBACTIN TRANSPORT SYSTEM PERMEASE PROTEIN FEPG"/>
    <property type="match status" value="1"/>
</dbReference>
<organism evidence="8 9">
    <name type="scientific">Aeromicrobium camelliae</name>
    <dbReference type="NCBI Taxonomy" id="1538144"/>
    <lineage>
        <taxon>Bacteria</taxon>
        <taxon>Bacillati</taxon>
        <taxon>Actinomycetota</taxon>
        <taxon>Actinomycetes</taxon>
        <taxon>Propionibacteriales</taxon>
        <taxon>Nocardioidaceae</taxon>
        <taxon>Aeromicrobium</taxon>
    </lineage>
</organism>
<dbReference type="PANTHER" id="PTHR30472">
    <property type="entry name" value="FERRIC ENTEROBACTIN TRANSPORT SYSTEM PERMEASE PROTEIN"/>
    <property type="match status" value="1"/>
</dbReference>
<comment type="similarity">
    <text evidence="2">Belongs to the binding-protein-dependent transport system permease family. FecCD subfamily.</text>
</comment>
<evidence type="ECO:0000256" key="5">
    <source>
        <dbReference type="ARBA" id="ARBA00022692"/>
    </source>
</evidence>
<sequence>MSTRALVACVLLLAATAATTLLALMTGKVGYSPGEVLAALVGDAPADVELFVVRWRLPRAVAAVTFGAVLGVAGALFQCVTRNPLGSPDIIGFSAGASAGGVAAVTLIGSSFAVVAAGTLIGGLLVAALIMLLSRGGGTGGFRLVIVGIGLSAMLVSVESWLVLTADLDVAQVAALWSVGTLNGTSFTHSGIAMALGIAAVVAVIVLLSRRLTLLDLGEDLSGALGADPLRTRTVAVLAGVLLIAIVTAAAGPIAFVALAAPHIGRRLAGMAGVALVPAACTGAFLLALSDFVAQHALPGRMLPVGVVTVAVGGLYLITLIVRENRKGVL</sequence>
<evidence type="ECO:0000256" key="6">
    <source>
        <dbReference type="ARBA" id="ARBA00022989"/>
    </source>
</evidence>
<dbReference type="Proteomes" id="UP000275225">
    <property type="component" value="Unassembled WGS sequence"/>
</dbReference>
<dbReference type="OrthoDB" id="4455417at2"/>
<keyword evidence="4" id="KW-1003">Cell membrane</keyword>
<evidence type="ECO:0000256" key="1">
    <source>
        <dbReference type="ARBA" id="ARBA00004651"/>
    </source>
</evidence>
<dbReference type="GO" id="GO:0033214">
    <property type="term" value="P:siderophore-iron import into cell"/>
    <property type="evidence" value="ECO:0007669"/>
    <property type="project" value="TreeGrafter"/>
</dbReference>
<keyword evidence="5" id="KW-0812">Transmembrane</keyword>
<dbReference type="GO" id="GO:0005886">
    <property type="term" value="C:plasma membrane"/>
    <property type="evidence" value="ECO:0007669"/>
    <property type="project" value="UniProtKB-SubCell"/>
</dbReference>
<evidence type="ECO:0000256" key="3">
    <source>
        <dbReference type="ARBA" id="ARBA00022448"/>
    </source>
</evidence>
<evidence type="ECO:0000313" key="9">
    <source>
        <dbReference type="Proteomes" id="UP000275225"/>
    </source>
</evidence>
<keyword evidence="7" id="KW-0472">Membrane</keyword>
<proteinExistence type="inferred from homology"/>
<comment type="subcellular location">
    <subcellularLocation>
        <location evidence="1">Cell membrane</location>
        <topology evidence="1">Multi-pass membrane protein</topology>
    </subcellularLocation>
</comment>
<dbReference type="Gene3D" id="1.10.3470.10">
    <property type="entry name" value="ABC transporter involved in vitamin B12 uptake, BtuC"/>
    <property type="match status" value="1"/>
</dbReference>
<evidence type="ECO:0000256" key="4">
    <source>
        <dbReference type="ARBA" id="ARBA00022475"/>
    </source>
</evidence>
<dbReference type="GO" id="GO:0022857">
    <property type="term" value="F:transmembrane transporter activity"/>
    <property type="evidence" value="ECO:0007669"/>
    <property type="project" value="InterPro"/>
</dbReference>
<keyword evidence="9" id="KW-1185">Reference proteome</keyword>
<gene>
    <name evidence="8" type="ORF">EHW97_00405</name>
</gene>
<dbReference type="InterPro" id="IPR037294">
    <property type="entry name" value="ABC_BtuC-like"/>
</dbReference>
<evidence type="ECO:0000313" key="8">
    <source>
        <dbReference type="EMBL" id="RQN10219.1"/>
    </source>
</evidence>
<reference evidence="8 9" key="1">
    <citation type="submission" date="2018-11" db="EMBL/GenBank/DDBJ databases">
        <authorList>
            <person name="Li F."/>
        </authorList>
    </citation>
    <scope>NUCLEOTIDE SEQUENCE [LARGE SCALE GENOMIC DNA]</scope>
    <source>
        <strain evidence="8 9">YS17T</strain>
    </source>
</reference>
<dbReference type="InterPro" id="IPR000522">
    <property type="entry name" value="ABC_transptr_permease_BtuC"/>
</dbReference>
<dbReference type="SUPFAM" id="SSF81345">
    <property type="entry name" value="ABC transporter involved in vitamin B12 uptake, BtuC"/>
    <property type="match status" value="1"/>
</dbReference>
<dbReference type="Pfam" id="PF01032">
    <property type="entry name" value="FecCD"/>
    <property type="match status" value="1"/>
</dbReference>
<keyword evidence="3" id="KW-0813">Transport</keyword>